<keyword evidence="3 6" id="KW-0853">WD repeat</keyword>
<dbReference type="SUPFAM" id="SSF50978">
    <property type="entry name" value="WD40 repeat-like"/>
    <property type="match status" value="2"/>
</dbReference>
<keyword evidence="5" id="KW-0687">Ribonucleoprotein</keyword>
<dbReference type="InterPro" id="IPR001680">
    <property type="entry name" value="WD40_rpt"/>
</dbReference>
<dbReference type="VEuPathDB" id="TriTrypDB:TcCLB.503885.90"/>
<dbReference type="InterPro" id="IPR015943">
    <property type="entry name" value="WD40/YVTN_repeat-like_dom_sf"/>
</dbReference>
<dbReference type="VEuPathDB" id="TriTrypDB:TcBrA4_0010630"/>
<reference evidence="9 10" key="1">
    <citation type="journal article" date="2018" name="Microb. Genom.">
        <title>Expanding an expanded genome: long-read sequencing of Trypanosoma cruzi.</title>
        <authorList>
            <person name="Berna L."/>
            <person name="Rodriguez M."/>
            <person name="Chiribao M.L."/>
            <person name="Parodi-Talice A."/>
            <person name="Pita S."/>
            <person name="Rijo G."/>
            <person name="Alvarez-Valin F."/>
            <person name="Robello C."/>
        </authorList>
    </citation>
    <scope>NUCLEOTIDE SEQUENCE [LARGE SCALE GENOMIC DNA]</scope>
    <source>
        <strain evidence="9 10">TCC</strain>
    </source>
</reference>
<dbReference type="GO" id="GO:0010992">
    <property type="term" value="P:ubiquitin recycling"/>
    <property type="evidence" value="ECO:0007669"/>
    <property type="project" value="TreeGrafter"/>
</dbReference>
<feature type="repeat" description="WD" evidence="6">
    <location>
        <begin position="150"/>
        <end position="191"/>
    </location>
</feature>
<dbReference type="InterPro" id="IPR015155">
    <property type="entry name" value="PFU"/>
</dbReference>
<dbReference type="Pfam" id="PF00400">
    <property type="entry name" value="WD40"/>
    <property type="match status" value="5"/>
</dbReference>
<dbReference type="Pfam" id="PF09070">
    <property type="entry name" value="PFU"/>
    <property type="match status" value="1"/>
</dbReference>
<dbReference type="PANTHER" id="PTHR19849:SF0">
    <property type="entry name" value="PHOSPHOLIPASE A-2-ACTIVATING PROTEIN"/>
    <property type="match status" value="1"/>
</dbReference>
<dbReference type="GO" id="GO:1990904">
    <property type="term" value="C:ribonucleoprotein complex"/>
    <property type="evidence" value="ECO:0007669"/>
    <property type="project" value="UniProtKB-KW"/>
</dbReference>
<feature type="repeat" description="WD" evidence="6">
    <location>
        <begin position="234"/>
        <end position="266"/>
    </location>
</feature>
<dbReference type="VEuPathDB" id="TriTrypDB:TcCL_ESM02877"/>
<evidence type="ECO:0000256" key="3">
    <source>
        <dbReference type="ARBA" id="ARBA00022574"/>
    </source>
</evidence>
<dbReference type="GO" id="GO:0005634">
    <property type="term" value="C:nucleus"/>
    <property type="evidence" value="ECO:0007669"/>
    <property type="project" value="TreeGrafter"/>
</dbReference>
<evidence type="ECO:0008006" key="11">
    <source>
        <dbReference type="Google" id="ProtNLM"/>
    </source>
</evidence>
<dbReference type="PROSITE" id="PS51396">
    <property type="entry name" value="PUL"/>
    <property type="match status" value="1"/>
</dbReference>
<organism evidence="9 10">
    <name type="scientific">Trypanosoma cruzi</name>
    <dbReference type="NCBI Taxonomy" id="5693"/>
    <lineage>
        <taxon>Eukaryota</taxon>
        <taxon>Discoba</taxon>
        <taxon>Euglenozoa</taxon>
        <taxon>Kinetoplastea</taxon>
        <taxon>Metakinetoplastina</taxon>
        <taxon>Trypanosomatida</taxon>
        <taxon>Trypanosomatidae</taxon>
        <taxon>Trypanosoma</taxon>
        <taxon>Schizotrypanum</taxon>
    </lineage>
</organism>
<dbReference type="Gene3D" id="2.130.10.10">
    <property type="entry name" value="YVTN repeat-like/Quinoprotein amine dehydrogenase"/>
    <property type="match status" value="2"/>
</dbReference>
<accession>A0A2V2XFJ0</accession>
<feature type="repeat" description="WD" evidence="6">
    <location>
        <begin position="192"/>
        <end position="232"/>
    </location>
</feature>
<dbReference type="VEuPathDB" id="TriTrypDB:C3747_11g78"/>
<dbReference type="OMA" id="DHKSGRP"/>
<dbReference type="Gene3D" id="1.25.10.10">
    <property type="entry name" value="Leucine-rich Repeat Variant"/>
    <property type="match status" value="1"/>
</dbReference>
<name>A0A2V2XFJ0_TRYCR</name>
<dbReference type="PROSITE" id="PS51394">
    <property type="entry name" value="PFU"/>
    <property type="match status" value="1"/>
</dbReference>
<dbReference type="EMBL" id="PRFC01000011">
    <property type="protein sequence ID" value="PWV18973.1"/>
    <property type="molecule type" value="Genomic_DNA"/>
</dbReference>
<dbReference type="SMR" id="A0A2V2XFJ0"/>
<dbReference type="SMART" id="SM00320">
    <property type="entry name" value="WD40"/>
    <property type="match status" value="7"/>
</dbReference>
<dbReference type="AlphaFoldDB" id="A0A2V2XFJ0"/>
<evidence type="ECO:0000259" key="8">
    <source>
        <dbReference type="PROSITE" id="PS51396"/>
    </source>
</evidence>
<gene>
    <name evidence="9" type="ORF">C3747_11g78</name>
</gene>
<dbReference type="VEuPathDB" id="TriTrypDB:TcCLB.511903.290"/>
<evidence type="ECO:0000256" key="5">
    <source>
        <dbReference type="ARBA" id="ARBA00023274"/>
    </source>
</evidence>
<dbReference type="Gene3D" id="3.10.20.870">
    <property type="entry name" value="PFU (PLAA family ubiquitin binding), C-terminal domain"/>
    <property type="match status" value="1"/>
</dbReference>
<evidence type="ECO:0000256" key="4">
    <source>
        <dbReference type="ARBA" id="ARBA00022737"/>
    </source>
</evidence>
<feature type="domain" description="PUL" evidence="8">
    <location>
        <begin position="589"/>
        <end position="872"/>
    </location>
</feature>
<evidence type="ECO:0000313" key="10">
    <source>
        <dbReference type="Proteomes" id="UP000246078"/>
    </source>
</evidence>
<evidence type="ECO:0000256" key="1">
    <source>
        <dbReference type="ARBA" id="ARBA00004496"/>
    </source>
</evidence>
<dbReference type="PANTHER" id="PTHR19849">
    <property type="entry name" value="PHOSPHOLIPASE A-2-ACTIVATING PROTEIN"/>
    <property type="match status" value="1"/>
</dbReference>
<dbReference type="Proteomes" id="UP000246078">
    <property type="component" value="Unassembled WGS sequence"/>
</dbReference>
<sequence>MTDNGEVHFVLRAEGCIHSSDVRHVSCSSGVLLTASRDNTAMILPEQPPNDTIKSGLVLVGHTAFVNFVTFHPFMTLLDGESCIVTGSNDKHVALWNPVTTALEAVLDGHAHGVCCGVVMLPNSGDIVTGDWGGMCIVFDSTTGGVKQNYTGHKTAVRAVAQLPGTSSVVSASGDKTIHQWDVETGATLSVFVGHEDVVQCICAMSATRFATGGNDATIMIWDTETGTTPLRLLTAHDSLIYALCYCPTRQLLFSASEDRSLKVWQGGVLDLASSNTQTESVVIQSINHPCVVWSVCFTSTGDIVTGGSDGVVRMWTADDEMMASVEKLQTLEAAVAAQTIDVKVLTVAGIDTASMLSVADLRFRKGTHQGERLIARTEAGTIEVYAWNCGRWDKVGTVVEGPQGQAFTGAAQPREKKYLNGVPHDYIFDVDVNGKMLKLSYDKGQSIFEAAQNFINENRTLVSQSHREEIQNFILNNVDPRDIQPGTGTANAVTGAGNHASASASAAVGGGGGEPVFSEYAREAAALQQAGVSTTPTWGEALRNMETVGASRSDVAFSGYAREGLLLEQEAARRAGAPPATAEEANRSIVRWNNHKRFTSYNAAGAKKKIDELTGNTRLSALVERVVTAAEGEPNSALLDDIAALYHELPEASRFPALDLLSHLLAVTVRPFGWLQLLLSDDGNGGDAPNARAFFEECIQNLPHVPDVEALVTTRLFAHVIAALDKPPPGAKLTADQLALILAMLTKAPQSLLQTKNGNVKTAICALLQNAAVLLAGDPVVLGKDGASDATRGVMRLLAQLLLFESISSSHTRDLVATVMTLMLSDGSGKDIQTSVVAVEVGRNTLAHTLRALKAGPEPHCREAAIKLLHCLDDAELQ</sequence>
<dbReference type="GO" id="GO:0043161">
    <property type="term" value="P:proteasome-mediated ubiquitin-dependent protein catabolic process"/>
    <property type="evidence" value="ECO:0007669"/>
    <property type="project" value="TreeGrafter"/>
</dbReference>
<protein>
    <recommendedName>
        <fullName evidence="11">Guanine nucleotide-binding protein subunit beta-like protein</fullName>
    </recommendedName>
</protein>
<dbReference type="VEuPathDB" id="TriTrypDB:C4B63_32g255"/>
<comment type="subcellular location">
    <subcellularLocation>
        <location evidence="1">Cytoplasm</location>
    </subcellularLocation>
</comment>
<evidence type="ECO:0000256" key="2">
    <source>
        <dbReference type="ARBA" id="ARBA00022490"/>
    </source>
</evidence>
<feature type="domain" description="PFU" evidence="7">
    <location>
        <begin position="385"/>
        <end position="489"/>
    </location>
</feature>
<dbReference type="VEuPathDB" id="TriTrypDB:TcG_05545"/>
<dbReference type="InterPro" id="IPR011989">
    <property type="entry name" value="ARM-like"/>
</dbReference>
<dbReference type="PRINTS" id="PR00320">
    <property type="entry name" value="GPROTEINBRPT"/>
</dbReference>
<dbReference type="InterPro" id="IPR038122">
    <property type="entry name" value="PFU_sf"/>
</dbReference>
<evidence type="ECO:0000259" key="7">
    <source>
        <dbReference type="PROSITE" id="PS51394"/>
    </source>
</evidence>
<keyword evidence="2" id="KW-0963">Cytoplasm</keyword>
<dbReference type="PROSITE" id="PS50082">
    <property type="entry name" value="WD_REPEATS_2"/>
    <property type="match status" value="4"/>
</dbReference>
<feature type="repeat" description="WD" evidence="6">
    <location>
        <begin position="59"/>
        <end position="97"/>
    </location>
</feature>
<dbReference type="GO" id="GO:0005737">
    <property type="term" value="C:cytoplasm"/>
    <property type="evidence" value="ECO:0007669"/>
    <property type="project" value="UniProtKB-SubCell"/>
</dbReference>
<dbReference type="GO" id="GO:0043130">
    <property type="term" value="F:ubiquitin binding"/>
    <property type="evidence" value="ECO:0007669"/>
    <property type="project" value="TreeGrafter"/>
</dbReference>
<dbReference type="PROSITE" id="PS50294">
    <property type="entry name" value="WD_REPEATS_REGION"/>
    <property type="match status" value="2"/>
</dbReference>
<evidence type="ECO:0000313" key="9">
    <source>
        <dbReference type="EMBL" id="PWV18973.1"/>
    </source>
</evidence>
<comment type="caution">
    <text evidence="9">The sequence shown here is derived from an EMBL/GenBank/DDBJ whole genome shotgun (WGS) entry which is preliminary data.</text>
</comment>
<keyword evidence="4" id="KW-0677">Repeat</keyword>
<dbReference type="VEuPathDB" id="TriTrypDB:ECC02_004155"/>
<dbReference type="VEuPathDB" id="TriTrypDB:BCY84_05047"/>
<dbReference type="InterPro" id="IPR036322">
    <property type="entry name" value="WD40_repeat_dom_sf"/>
</dbReference>
<dbReference type="VEuPathDB" id="TriTrypDB:TcYC6_0083540"/>
<dbReference type="OrthoDB" id="10265988at2759"/>
<dbReference type="InterPro" id="IPR013535">
    <property type="entry name" value="PUL_dom"/>
</dbReference>
<dbReference type="VEuPathDB" id="TriTrypDB:TCDM_07237"/>
<dbReference type="VEuPathDB" id="TriTrypDB:TcG_05546"/>
<dbReference type="InterPro" id="IPR020472">
    <property type="entry name" value="WD40_PAC1"/>
</dbReference>
<proteinExistence type="predicted"/>
<dbReference type="CDD" id="cd00200">
    <property type="entry name" value="WD40"/>
    <property type="match status" value="1"/>
</dbReference>
<evidence type="ECO:0000256" key="6">
    <source>
        <dbReference type="PROSITE-ProRule" id="PRU00221"/>
    </source>
</evidence>
<dbReference type="VEuPathDB" id="TriTrypDB:C4B63_32g256"/>
<dbReference type="VEuPathDB" id="TriTrypDB:TCSYLVIO_001314"/>
<dbReference type="VEuPathDB" id="TriTrypDB:Tc_MARK_176"/>
<dbReference type="Pfam" id="PF08324">
    <property type="entry name" value="PUL"/>
    <property type="match status" value="1"/>
</dbReference>